<dbReference type="EMBL" id="CP042437">
    <property type="protein sequence ID" value="QEC75253.1"/>
    <property type="molecule type" value="Genomic_DNA"/>
</dbReference>
<feature type="transmembrane region" description="Helical" evidence="2">
    <location>
        <begin position="12"/>
        <end position="33"/>
    </location>
</feature>
<dbReference type="Proteomes" id="UP000321362">
    <property type="component" value="Chromosome"/>
</dbReference>
<dbReference type="InterPro" id="IPR036013">
    <property type="entry name" value="Band_7/SPFH_dom_sf"/>
</dbReference>
<keyword evidence="2" id="KW-0472">Membrane</keyword>
<dbReference type="AlphaFoldDB" id="A0A5B8VVE9"/>
<keyword evidence="2" id="KW-1133">Transmembrane helix</keyword>
<protein>
    <submittedName>
        <fullName evidence="4">SPFH domain-containing protein</fullName>
    </submittedName>
</protein>
<dbReference type="RefSeq" id="WP_147052407.1">
    <property type="nucleotide sequence ID" value="NZ_CP042437.1"/>
</dbReference>
<dbReference type="KEGG" id="mgk:FSB76_04615"/>
<dbReference type="PANTHER" id="PTHR43446:SF1">
    <property type="entry name" value="BAND 7 DOMAIN-CONTAINING PROTEIN"/>
    <property type="match status" value="1"/>
</dbReference>
<dbReference type="GO" id="GO:0016020">
    <property type="term" value="C:membrane"/>
    <property type="evidence" value="ECO:0007669"/>
    <property type="project" value="UniProtKB-SubCell"/>
</dbReference>
<dbReference type="SMART" id="SM00244">
    <property type="entry name" value="PHB"/>
    <property type="match status" value="1"/>
</dbReference>
<keyword evidence="5" id="KW-1185">Reference proteome</keyword>
<name>A0A5B8VVE9_9SPHI</name>
<keyword evidence="2" id="KW-0812">Transmembrane</keyword>
<evidence type="ECO:0000259" key="3">
    <source>
        <dbReference type="SMART" id="SM00244"/>
    </source>
</evidence>
<proteinExistence type="predicted"/>
<dbReference type="Gene3D" id="3.30.479.30">
    <property type="entry name" value="Band 7 domain"/>
    <property type="match status" value="1"/>
</dbReference>
<evidence type="ECO:0000256" key="2">
    <source>
        <dbReference type="SAM" id="Phobius"/>
    </source>
</evidence>
<dbReference type="PANTHER" id="PTHR43446">
    <property type="entry name" value="MEMBRANE PROTEIN-RELATED"/>
    <property type="match status" value="1"/>
</dbReference>
<evidence type="ECO:0000313" key="5">
    <source>
        <dbReference type="Proteomes" id="UP000321362"/>
    </source>
</evidence>
<feature type="domain" description="Band 7" evidence="3">
    <location>
        <begin position="51"/>
        <end position="217"/>
    </location>
</feature>
<gene>
    <name evidence="4" type="ORF">FSB76_04615</name>
</gene>
<evidence type="ECO:0000256" key="1">
    <source>
        <dbReference type="ARBA" id="ARBA00004167"/>
    </source>
</evidence>
<dbReference type="CDD" id="cd03402">
    <property type="entry name" value="SPFH_like_u2"/>
    <property type="match status" value="1"/>
</dbReference>
<dbReference type="SUPFAM" id="SSF117892">
    <property type="entry name" value="Band 7/SPFH domain"/>
    <property type="match status" value="1"/>
</dbReference>
<reference evidence="4 5" key="1">
    <citation type="journal article" date="2013" name="J. Microbiol.">
        <title>Mucilaginibacter ginsenosidivorax sp. nov., with ginsenoside converting activity isolated from sediment.</title>
        <authorList>
            <person name="Kim J.K."/>
            <person name="Choi T.E."/>
            <person name="Liu Q.M."/>
            <person name="Park H.Y."/>
            <person name="Yi T.H."/>
            <person name="Yoon M.H."/>
            <person name="Kim S.C."/>
            <person name="Im W.T."/>
        </authorList>
    </citation>
    <scope>NUCLEOTIDE SEQUENCE [LARGE SCALE GENOMIC DNA]</scope>
    <source>
        <strain evidence="4 5">KHI28</strain>
    </source>
</reference>
<accession>A0A5B8VVE9</accession>
<comment type="subcellular location">
    <subcellularLocation>
        <location evidence="1">Membrane</location>
        <topology evidence="1">Single-pass membrane protein</topology>
    </subcellularLocation>
</comment>
<evidence type="ECO:0000313" key="4">
    <source>
        <dbReference type="EMBL" id="QEC75253.1"/>
    </source>
</evidence>
<dbReference type="Pfam" id="PF01145">
    <property type="entry name" value="Band_7"/>
    <property type="match status" value="1"/>
</dbReference>
<dbReference type="InterPro" id="IPR001107">
    <property type="entry name" value="Band_7"/>
</dbReference>
<organism evidence="4 5">
    <name type="scientific">Mucilaginibacter ginsenosidivorax</name>
    <dbReference type="NCBI Taxonomy" id="862126"/>
    <lineage>
        <taxon>Bacteria</taxon>
        <taxon>Pseudomonadati</taxon>
        <taxon>Bacteroidota</taxon>
        <taxon>Sphingobacteriia</taxon>
        <taxon>Sphingobacteriales</taxon>
        <taxon>Sphingobacteriaceae</taxon>
        <taxon>Mucilaginibacter</taxon>
    </lineage>
</organism>
<sequence length="285" mass="31014">MDSEKTINPPSGFAAFALLLVVLAVAAVCLFIGEEPVGAILGVLGFIFILPGLVIVNPNESKVLTLFGKYVGTVKKDGFFWVNPFTVKRKVSLRAFNLNGQQLKVNDSIGNPIEIAAVIVWQIKDTASAVFAVENYIQYVNIQSEAAVRHLANSFPYDNLEDETATITLRGGAEQVSLLLEKELNERLDRAGIEVLEARISHLAYAPEIAHSMLQVQQASAIIAARRLIVEGAVGMVEMALNKLSEKNIVELDEERKAAMVSNLLVVLCGDRSVNPVVNTGTLYH</sequence>
<dbReference type="OrthoDB" id="9813479at2"/>
<feature type="transmembrane region" description="Helical" evidence="2">
    <location>
        <begin position="39"/>
        <end position="56"/>
    </location>
</feature>